<keyword evidence="1" id="KW-0732">Signal</keyword>
<gene>
    <name evidence="2" type="ORF">pipiens_008407</name>
</gene>
<keyword evidence="3" id="KW-1185">Reference proteome</keyword>
<evidence type="ECO:0000256" key="1">
    <source>
        <dbReference type="SAM" id="SignalP"/>
    </source>
</evidence>
<feature type="signal peptide" evidence="1">
    <location>
        <begin position="1"/>
        <end position="18"/>
    </location>
</feature>
<sequence>MIFKLFLLYIFFVSIAISQRENPMNQINPKSFTPDPKCDKRFFNFGNLKIVKTVGKTTQLSGKVYLLQDIGKNITMESRLFRNRQGRASEEMSYQFVTICKDPADANAMWPIAVVPSYSRCPIRKGVYNVLNFTIARGTLKYMPQDNHHVEASILRNGVKLCGAKLVFDVVREDPEFTAQVGAARGHHLNKI</sequence>
<feature type="chain" id="PRO_5044747807" evidence="1">
    <location>
        <begin position="19"/>
        <end position="192"/>
    </location>
</feature>
<name>A0ABD1DHX0_CULPP</name>
<protein>
    <submittedName>
        <fullName evidence="2">Uncharacterized protein</fullName>
    </submittedName>
</protein>
<reference evidence="2 3" key="1">
    <citation type="submission" date="2024-05" db="EMBL/GenBank/DDBJ databases">
        <title>Culex pipiens pipiens assembly and annotation.</title>
        <authorList>
            <person name="Alout H."/>
            <person name="Durand T."/>
        </authorList>
    </citation>
    <scope>NUCLEOTIDE SEQUENCE [LARGE SCALE GENOMIC DNA]</scope>
    <source>
        <strain evidence="2">HA-2024</strain>
        <tissue evidence="2">Whole body</tissue>
    </source>
</reference>
<organism evidence="2 3">
    <name type="scientific">Culex pipiens pipiens</name>
    <name type="common">Northern house mosquito</name>
    <dbReference type="NCBI Taxonomy" id="38569"/>
    <lineage>
        <taxon>Eukaryota</taxon>
        <taxon>Metazoa</taxon>
        <taxon>Ecdysozoa</taxon>
        <taxon>Arthropoda</taxon>
        <taxon>Hexapoda</taxon>
        <taxon>Insecta</taxon>
        <taxon>Pterygota</taxon>
        <taxon>Neoptera</taxon>
        <taxon>Endopterygota</taxon>
        <taxon>Diptera</taxon>
        <taxon>Nematocera</taxon>
        <taxon>Culicoidea</taxon>
        <taxon>Culicidae</taxon>
        <taxon>Culicinae</taxon>
        <taxon>Culicini</taxon>
        <taxon>Culex</taxon>
        <taxon>Culex</taxon>
    </lineage>
</organism>
<dbReference type="Proteomes" id="UP001562425">
    <property type="component" value="Unassembled WGS sequence"/>
</dbReference>
<evidence type="ECO:0000313" key="3">
    <source>
        <dbReference type="Proteomes" id="UP001562425"/>
    </source>
</evidence>
<proteinExistence type="predicted"/>
<dbReference type="EMBL" id="JBEHCU010005632">
    <property type="protein sequence ID" value="KAL1399178.1"/>
    <property type="molecule type" value="Genomic_DNA"/>
</dbReference>
<accession>A0ABD1DHX0</accession>
<evidence type="ECO:0000313" key="2">
    <source>
        <dbReference type="EMBL" id="KAL1399178.1"/>
    </source>
</evidence>
<dbReference type="AlphaFoldDB" id="A0ABD1DHX0"/>
<comment type="caution">
    <text evidence="2">The sequence shown here is derived from an EMBL/GenBank/DDBJ whole genome shotgun (WGS) entry which is preliminary data.</text>
</comment>